<dbReference type="EMBL" id="JAVXUO010001352">
    <property type="protein sequence ID" value="KAK2983164.1"/>
    <property type="molecule type" value="Genomic_DNA"/>
</dbReference>
<dbReference type="GO" id="GO:0006508">
    <property type="term" value="P:proteolysis"/>
    <property type="evidence" value="ECO:0007669"/>
    <property type="project" value="UniProtKB-KW"/>
</dbReference>
<feature type="region of interest" description="Disordered" evidence="4">
    <location>
        <begin position="735"/>
        <end position="755"/>
    </location>
</feature>
<dbReference type="Gene3D" id="1.10.418.20">
    <property type="match status" value="1"/>
</dbReference>
<evidence type="ECO:0000256" key="2">
    <source>
        <dbReference type="ARBA" id="ARBA00022670"/>
    </source>
</evidence>
<dbReference type="Gene3D" id="3.30.310.130">
    <property type="entry name" value="Ubiquitin-related"/>
    <property type="match status" value="1"/>
</dbReference>
<evidence type="ECO:0000256" key="3">
    <source>
        <dbReference type="ARBA" id="ARBA00022801"/>
    </source>
</evidence>
<dbReference type="Proteomes" id="UP001187471">
    <property type="component" value="Unassembled WGS sequence"/>
</dbReference>
<evidence type="ECO:0000313" key="7">
    <source>
        <dbReference type="Proteomes" id="UP001187471"/>
    </source>
</evidence>
<comment type="caution">
    <text evidence="6">The sequence shown here is derived from an EMBL/GenBank/DDBJ whole genome shotgun (WGS) entry which is preliminary data.</text>
</comment>
<sequence>MGTTSSRKKFSVFEFNEDDERAEKTSRKMLSKFTNPKKQSPIHKYKFLEHTAQGKKAQRKDLRNEPFDVVAVNDDVAKRKSGLDATAASVYSTYRHEAHPCPNGPDFGSLFSVASSFSARGQNRTGRSHLDSTPHIVLDNDPFGVNPCDVSIQLSSSCSSASDVADNEGSLREHVAESGHSGCDDDTIVVISTGYVKYGDKYCSNARLSFSCSSVKLEVSTATAIKELLTYEWAIADVVNIESQWCEALEEAIVNIRLNSKDVEIAGNAETPGVLELNFKVSDTDWLKRQEAIKSLDVRYKDVWNVVSNLEEPFEDFIYPNGDPDAVSISKRDLQLLEPARFINDTIIDFYIKYLESKVKPEEKHRFHFFNTFFFRKLVDLDKDSSRAWAGREAYQHVSKWTRKVNLFEKDYIFIPVNFRCGNGEVAQGTMYLAHGFYERKPSSYLWEEWKERHNELMEDVLANFLNLQFLHLELPQQENAYDCGLFLLHYVELFVEQLNKDWFPPAEASLKRSTVRKLIYELAKDKSLKVPSPAYDSADSADGDKGDTGVEFLHEYSAEKYLGSFSNSNSDQEVDSTPIAAIPLRSVQSFGESGFGELLGSRDNARLSARGNHEPLTQIVSLDGFKNVLSLVEKEDEENGEQTAWFLTDEAGGDQVAEPSATSYSAKKLTEPGISVDSGDYKKRLVPYGSSLGGSPNKSDVPANDEYTPDVFRVSVPEEDDVCEISSTSSERFSGCVVEDSQGESGPGDGSASDVIIASSSQEVNSTDNIDLTADHIQSIDLTADPTSPVAAEVRHREKRLKLMSSVARRTRRQTRVL</sequence>
<dbReference type="AlphaFoldDB" id="A0AA88R5P3"/>
<keyword evidence="2" id="KW-0645">Protease</keyword>
<dbReference type="PANTHER" id="PTHR47764">
    <property type="entry name" value="UBIQUITIN-LIKE-SPECIFIC PROTEASE 2B-RELATED"/>
    <property type="match status" value="1"/>
</dbReference>
<protein>
    <recommendedName>
        <fullName evidence="5">Ubiquitin-like protease family profile domain-containing protein</fullName>
    </recommendedName>
</protein>
<evidence type="ECO:0000259" key="5">
    <source>
        <dbReference type="PROSITE" id="PS50600"/>
    </source>
</evidence>
<feature type="region of interest" description="Disordered" evidence="4">
    <location>
        <begin position="1"/>
        <end position="21"/>
    </location>
</feature>
<reference evidence="6" key="1">
    <citation type="submission" date="2022-12" db="EMBL/GenBank/DDBJ databases">
        <title>Draft genome assemblies for two species of Escallonia (Escalloniales).</title>
        <authorList>
            <person name="Chanderbali A."/>
            <person name="Dervinis C."/>
            <person name="Anghel I."/>
            <person name="Soltis D."/>
            <person name="Soltis P."/>
            <person name="Zapata F."/>
        </authorList>
    </citation>
    <scope>NUCLEOTIDE SEQUENCE</scope>
    <source>
        <strain evidence="6">UCBG92.1500</strain>
        <tissue evidence="6">Leaf</tissue>
    </source>
</reference>
<dbReference type="InterPro" id="IPR057375">
    <property type="entry name" value="ULP2A/B_PH"/>
</dbReference>
<dbReference type="SUPFAM" id="SSF54001">
    <property type="entry name" value="Cysteine proteinases"/>
    <property type="match status" value="1"/>
</dbReference>
<evidence type="ECO:0000313" key="6">
    <source>
        <dbReference type="EMBL" id="KAK2983164.1"/>
    </source>
</evidence>
<dbReference type="InterPro" id="IPR038765">
    <property type="entry name" value="Papain-like_cys_pep_sf"/>
</dbReference>
<evidence type="ECO:0000256" key="4">
    <source>
        <dbReference type="SAM" id="MobiDB-lite"/>
    </source>
</evidence>
<gene>
    <name evidence="6" type="ORF">RJ640_018509</name>
</gene>
<dbReference type="PANTHER" id="PTHR47764:SF2">
    <property type="entry name" value="UBIQUITIN-LIKE PROTEASE FAMILY PROFILE DOMAIN-CONTAINING PROTEIN"/>
    <property type="match status" value="1"/>
</dbReference>
<comment type="similarity">
    <text evidence="1">Belongs to the peptidase C48 family.</text>
</comment>
<keyword evidence="7" id="KW-1185">Reference proteome</keyword>
<dbReference type="Pfam" id="PF02902">
    <property type="entry name" value="Peptidase_C48"/>
    <property type="match status" value="2"/>
</dbReference>
<organism evidence="6 7">
    <name type="scientific">Escallonia rubra</name>
    <dbReference type="NCBI Taxonomy" id="112253"/>
    <lineage>
        <taxon>Eukaryota</taxon>
        <taxon>Viridiplantae</taxon>
        <taxon>Streptophyta</taxon>
        <taxon>Embryophyta</taxon>
        <taxon>Tracheophyta</taxon>
        <taxon>Spermatophyta</taxon>
        <taxon>Magnoliopsida</taxon>
        <taxon>eudicotyledons</taxon>
        <taxon>Gunneridae</taxon>
        <taxon>Pentapetalae</taxon>
        <taxon>asterids</taxon>
        <taxon>campanulids</taxon>
        <taxon>Escalloniales</taxon>
        <taxon>Escalloniaceae</taxon>
        <taxon>Escallonia</taxon>
    </lineage>
</organism>
<accession>A0AA88R5P3</accession>
<dbReference type="Pfam" id="PF25352">
    <property type="entry name" value="PH_ULP"/>
    <property type="match status" value="1"/>
</dbReference>
<feature type="compositionally biased region" description="Basic residues" evidence="4">
    <location>
        <begin position="1"/>
        <end position="10"/>
    </location>
</feature>
<dbReference type="InterPro" id="IPR003653">
    <property type="entry name" value="Peptidase_C48_C"/>
</dbReference>
<dbReference type="PROSITE" id="PS50600">
    <property type="entry name" value="ULP_PROTEASE"/>
    <property type="match status" value="1"/>
</dbReference>
<feature type="domain" description="Ubiquitin-like protease family profile" evidence="5">
    <location>
        <begin position="327"/>
        <end position="495"/>
    </location>
</feature>
<name>A0AA88R5P3_9ASTE</name>
<proteinExistence type="inferred from homology"/>
<evidence type="ECO:0000256" key="1">
    <source>
        <dbReference type="ARBA" id="ARBA00005234"/>
    </source>
</evidence>
<keyword evidence="3" id="KW-0378">Hydrolase</keyword>
<dbReference type="GO" id="GO:0008234">
    <property type="term" value="F:cysteine-type peptidase activity"/>
    <property type="evidence" value="ECO:0007669"/>
    <property type="project" value="InterPro"/>
</dbReference>